<accession>A0A3B0TD64</accession>
<evidence type="ECO:0008006" key="2">
    <source>
        <dbReference type="Google" id="ProtNLM"/>
    </source>
</evidence>
<reference evidence="1" key="1">
    <citation type="submission" date="2018-06" db="EMBL/GenBank/DDBJ databases">
        <authorList>
            <person name="Zhirakovskaya E."/>
        </authorList>
    </citation>
    <scope>NUCLEOTIDE SEQUENCE</scope>
</reference>
<dbReference type="Pfam" id="PF06995">
    <property type="entry name" value="Phage_P2_GpU"/>
    <property type="match status" value="1"/>
</dbReference>
<sequence>ERMRHGLGPFRFDVRNAPLVSLKRDSDFRWAAQERAMRAPGLQFLGPGEDQITLSARVYPLVLSPGGINQIAGLRSAARTGARYPLVAISGEVFGLWVITGIEEEQTHFAPTGEPQKIECQIALSAYGPDGAGLGFNLF</sequence>
<dbReference type="EMBL" id="UOEM01000044">
    <property type="protein sequence ID" value="VAW12412.1"/>
    <property type="molecule type" value="Genomic_DNA"/>
</dbReference>
<evidence type="ECO:0000313" key="1">
    <source>
        <dbReference type="EMBL" id="VAW12412.1"/>
    </source>
</evidence>
<gene>
    <name evidence="1" type="ORF">MNBD_ALPHA09-1887</name>
</gene>
<organism evidence="1">
    <name type="scientific">hydrothermal vent metagenome</name>
    <dbReference type="NCBI Taxonomy" id="652676"/>
    <lineage>
        <taxon>unclassified sequences</taxon>
        <taxon>metagenomes</taxon>
        <taxon>ecological metagenomes</taxon>
    </lineage>
</organism>
<dbReference type="InterPro" id="IPR009734">
    <property type="entry name" value="Myoviridae_GpU"/>
</dbReference>
<proteinExistence type="predicted"/>
<protein>
    <recommendedName>
        <fullName evidence="2">Phage tail protein</fullName>
    </recommendedName>
</protein>
<feature type="non-terminal residue" evidence="1">
    <location>
        <position position="1"/>
    </location>
</feature>
<name>A0A3B0TD64_9ZZZZ</name>
<dbReference type="AlphaFoldDB" id="A0A3B0TD64"/>